<dbReference type="Proteomes" id="UP000253664">
    <property type="component" value="Unassembled WGS sequence"/>
</dbReference>
<organism evidence="1 2">
    <name type="scientific">Ophiocordyceps polyrhachis-furcata BCC 54312</name>
    <dbReference type="NCBI Taxonomy" id="1330021"/>
    <lineage>
        <taxon>Eukaryota</taxon>
        <taxon>Fungi</taxon>
        <taxon>Dikarya</taxon>
        <taxon>Ascomycota</taxon>
        <taxon>Pezizomycotina</taxon>
        <taxon>Sordariomycetes</taxon>
        <taxon>Hypocreomycetidae</taxon>
        <taxon>Hypocreales</taxon>
        <taxon>Ophiocordycipitaceae</taxon>
        <taxon>Ophiocordyceps</taxon>
    </lineage>
</organism>
<name>A0A367LMQ5_9HYPO</name>
<evidence type="ECO:0000313" key="1">
    <source>
        <dbReference type="EMBL" id="RCI15671.1"/>
    </source>
</evidence>
<comment type="caution">
    <text evidence="1">The sequence shown here is derived from an EMBL/GenBank/DDBJ whole genome shotgun (WGS) entry which is preliminary data.</text>
</comment>
<keyword evidence="2" id="KW-1185">Reference proteome</keyword>
<evidence type="ECO:0000313" key="2">
    <source>
        <dbReference type="Proteomes" id="UP000253664"/>
    </source>
</evidence>
<reference evidence="1 2" key="1">
    <citation type="journal article" date="2015" name="BMC Genomics">
        <title>Insights from the genome of Ophiocordyceps polyrhachis-furcata to pathogenicity and host specificity in insect fungi.</title>
        <authorList>
            <person name="Wichadakul D."/>
            <person name="Kobmoo N."/>
            <person name="Ingsriswang S."/>
            <person name="Tangphatsornruang S."/>
            <person name="Chantasingh D."/>
            <person name="Luangsa-ard J.J."/>
            <person name="Eurwilaichitr L."/>
        </authorList>
    </citation>
    <scope>NUCLEOTIDE SEQUENCE [LARGE SCALE GENOMIC DNA]</scope>
    <source>
        <strain evidence="1 2">BCC 54312</strain>
    </source>
</reference>
<protein>
    <submittedName>
        <fullName evidence="1">Uncharacterized protein</fullName>
    </submittedName>
</protein>
<proteinExistence type="predicted"/>
<accession>A0A367LMQ5</accession>
<sequence>MFSTKVARSVRDIFANYIEPPSLSRKQSEKLLNGLKTSFRSQLDREYGHASANQVGRDAEGRPLAVSQHLRSILSDPLFSCVRSSPAAQSNVPPSPILKRDPMDVFDYAVSKDMMTFEAATGCLLTKKLILDRAEVDPASSDTASRVMRWLRRSGYEKDLCFLYLYKRIHFVRSLMPFLIYERQESVAWNWISRLINGDGMSLSPSSRCFCASQVLTELVSTKSQPQHGGLDAAIRTMLEAEQRFQNSPSLQRLLIASWRRISWISTVNAETIQAPSEKLFEAHLVTARDHLLPLPIENAHLRLHHPTRPNLDPAMDLVRDRTQIRKMVSAFKPAMFKFHSKLLWLAYLGRDTATSLTRLGRDDEADEVTDLLRAELPHAMLAAAAATLSCGQRDS</sequence>
<dbReference type="EMBL" id="LKCN02000002">
    <property type="protein sequence ID" value="RCI15671.1"/>
    <property type="molecule type" value="Genomic_DNA"/>
</dbReference>
<dbReference type="AlphaFoldDB" id="A0A367LMQ5"/>
<gene>
    <name evidence="1" type="ORF">L249_3535</name>
</gene>
<dbReference type="OrthoDB" id="5424391at2759"/>